<dbReference type="GeneID" id="28830776"/>
<organism evidence="2 3">
    <name type="scientific">Mollisia scopiformis</name>
    <name type="common">Conifer needle endophyte fungus</name>
    <name type="synonym">Phialocephala scopiformis</name>
    <dbReference type="NCBI Taxonomy" id="149040"/>
    <lineage>
        <taxon>Eukaryota</taxon>
        <taxon>Fungi</taxon>
        <taxon>Dikarya</taxon>
        <taxon>Ascomycota</taxon>
        <taxon>Pezizomycotina</taxon>
        <taxon>Leotiomycetes</taxon>
        <taxon>Helotiales</taxon>
        <taxon>Mollisiaceae</taxon>
        <taxon>Mollisia</taxon>
    </lineage>
</organism>
<dbReference type="PANTHER" id="PTHR24305">
    <property type="entry name" value="CYTOCHROME P450"/>
    <property type="match status" value="1"/>
</dbReference>
<evidence type="ECO:0000256" key="1">
    <source>
        <dbReference type="ARBA" id="ARBA00010617"/>
    </source>
</evidence>
<dbReference type="Pfam" id="PF00067">
    <property type="entry name" value="p450"/>
    <property type="match status" value="1"/>
</dbReference>
<dbReference type="KEGG" id="psco:LY89DRAFT_745060"/>
<reference evidence="2 3" key="1">
    <citation type="submission" date="2015-10" db="EMBL/GenBank/DDBJ databases">
        <title>Full genome of DAOMC 229536 Phialocephala scopiformis, a fungal endophyte of spruce producing the potent anti-insectan compound rugulosin.</title>
        <authorList>
            <consortium name="DOE Joint Genome Institute"/>
            <person name="Walker A.K."/>
            <person name="Frasz S.L."/>
            <person name="Seifert K.A."/>
            <person name="Miller J.D."/>
            <person name="Mondo S.J."/>
            <person name="Labutti K."/>
            <person name="Lipzen A."/>
            <person name="Dockter R."/>
            <person name="Kennedy M."/>
            <person name="Grigoriev I.V."/>
            <person name="Spatafora J.W."/>
        </authorList>
    </citation>
    <scope>NUCLEOTIDE SEQUENCE [LARGE SCALE GENOMIC DNA]</scope>
    <source>
        <strain evidence="2 3">CBS 120377</strain>
    </source>
</reference>
<keyword evidence="3" id="KW-1185">Reference proteome</keyword>
<dbReference type="AlphaFoldDB" id="A0A194XVW0"/>
<sequence>MILSILVTLIFLGIYNRYFHPLSHIPGPFWSSVTDLFKLYVLLSQDLSTMGIELHKKYGPVVRVAPNMLSFSDPYMIPRIYHKKADKSDFWTPGALGRPPAMIQVKDHQEHAAKRRILAPAISGRNLIQLEHRLDERLSRTMNALDTGFAFTHKSCNLPDWVRWFLYDAFTDMTFGEVLDFTGNEKDVYGMLQAFRGSAWIIGLTTMFPWIMGPLYGSPMLSQYFLPSSRDKDGVGKMMRLRNKFIKNNLLNPTETQDCIFNKFLQSQSMHPVTLSTDDIKAEVLMMMAAAPDTTLALICSVVDNIIRNPQVYQELEKEIEILEVQGLFSCRVVSYADVQCMPYLSACILEASRICPPVPVLLPRRISKGGVRLNGIYVPEGAEVGASPPVINNNELVFGPQTDISRPERWMGDAENISVMKRYLFSWGWGSRKCVARSLSLMETSKFCAQVCKLLPTM</sequence>
<dbReference type="Gene3D" id="1.10.630.10">
    <property type="entry name" value="Cytochrome P450"/>
    <property type="match status" value="1"/>
</dbReference>
<dbReference type="OrthoDB" id="3934656at2759"/>
<evidence type="ECO:0000313" key="3">
    <source>
        <dbReference type="Proteomes" id="UP000070700"/>
    </source>
</evidence>
<accession>A0A194XVW0</accession>
<dbReference type="InterPro" id="IPR050121">
    <property type="entry name" value="Cytochrome_P450_monoxygenase"/>
</dbReference>
<dbReference type="Proteomes" id="UP000070700">
    <property type="component" value="Unassembled WGS sequence"/>
</dbReference>
<dbReference type="SUPFAM" id="SSF48264">
    <property type="entry name" value="Cytochrome P450"/>
    <property type="match status" value="1"/>
</dbReference>
<dbReference type="EMBL" id="KQ947404">
    <property type="protein sequence ID" value="KUJ24271.1"/>
    <property type="molecule type" value="Genomic_DNA"/>
</dbReference>
<dbReference type="RefSeq" id="XP_018078626.1">
    <property type="nucleotide sequence ID" value="XM_018221050.1"/>
</dbReference>
<name>A0A194XVW0_MOLSC</name>
<dbReference type="GO" id="GO:0004497">
    <property type="term" value="F:monooxygenase activity"/>
    <property type="evidence" value="ECO:0007669"/>
    <property type="project" value="InterPro"/>
</dbReference>
<dbReference type="GO" id="GO:0016705">
    <property type="term" value="F:oxidoreductase activity, acting on paired donors, with incorporation or reduction of molecular oxygen"/>
    <property type="evidence" value="ECO:0007669"/>
    <property type="project" value="InterPro"/>
</dbReference>
<protein>
    <submittedName>
        <fullName evidence="2">Cytochrome P450</fullName>
    </submittedName>
</protein>
<comment type="similarity">
    <text evidence="1">Belongs to the cytochrome P450 family.</text>
</comment>
<dbReference type="InterPro" id="IPR001128">
    <property type="entry name" value="Cyt_P450"/>
</dbReference>
<dbReference type="InParanoid" id="A0A194XVW0"/>
<gene>
    <name evidence="2" type="ORF">LY89DRAFT_745060</name>
</gene>
<proteinExistence type="inferred from homology"/>
<dbReference type="PANTHER" id="PTHR24305:SF166">
    <property type="entry name" value="CYTOCHROME P450 12A4, MITOCHONDRIAL-RELATED"/>
    <property type="match status" value="1"/>
</dbReference>
<dbReference type="InterPro" id="IPR036396">
    <property type="entry name" value="Cyt_P450_sf"/>
</dbReference>
<dbReference type="GO" id="GO:0005506">
    <property type="term" value="F:iron ion binding"/>
    <property type="evidence" value="ECO:0007669"/>
    <property type="project" value="InterPro"/>
</dbReference>
<evidence type="ECO:0000313" key="2">
    <source>
        <dbReference type="EMBL" id="KUJ24271.1"/>
    </source>
</evidence>
<dbReference type="GO" id="GO:0020037">
    <property type="term" value="F:heme binding"/>
    <property type="evidence" value="ECO:0007669"/>
    <property type="project" value="InterPro"/>
</dbReference>